<feature type="domain" description="Putative Flp pilus-assembly TadG-like N-terminal" evidence="3">
    <location>
        <begin position="23"/>
        <end position="68"/>
    </location>
</feature>
<dbReference type="OrthoDB" id="7418984at2"/>
<proteinExistence type="predicted"/>
<dbReference type="RefSeq" id="WP_066176139.1">
    <property type="nucleotide sequence ID" value="NZ_LQZT01000005.1"/>
</dbReference>
<accession>A0A1C1YYQ7</accession>
<dbReference type="Pfam" id="PF13400">
    <property type="entry name" value="Tad"/>
    <property type="match status" value="1"/>
</dbReference>
<protein>
    <recommendedName>
        <fullName evidence="3">Putative Flp pilus-assembly TadG-like N-terminal domain-containing protein</fullName>
    </recommendedName>
</protein>
<dbReference type="Proteomes" id="UP000094795">
    <property type="component" value="Unassembled WGS sequence"/>
</dbReference>
<name>A0A1C1YYQ7_9HYPH</name>
<evidence type="ECO:0000259" key="3">
    <source>
        <dbReference type="Pfam" id="PF13400"/>
    </source>
</evidence>
<reference evidence="4 5" key="1">
    <citation type="submission" date="2015-12" db="EMBL/GenBank/DDBJ databases">
        <authorList>
            <person name="Shamseldin A."/>
            <person name="Moawad H."/>
            <person name="Abd El-Rahim W.M."/>
            <person name="Sadowsky M.J."/>
        </authorList>
    </citation>
    <scope>NUCLEOTIDE SEQUENCE [LARGE SCALE GENOMIC DNA]</scope>
    <source>
        <strain evidence="4 5">JC234</strain>
    </source>
</reference>
<dbReference type="InterPro" id="IPR028087">
    <property type="entry name" value="Tad_N"/>
</dbReference>
<evidence type="ECO:0000256" key="2">
    <source>
        <dbReference type="SAM" id="Phobius"/>
    </source>
</evidence>
<dbReference type="AlphaFoldDB" id="A0A1C1YYQ7"/>
<evidence type="ECO:0000313" key="4">
    <source>
        <dbReference type="EMBL" id="OCW58597.1"/>
    </source>
</evidence>
<dbReference type="STRING" id="1480615.AWJ14_05490"/>
<keyword evidence="2" id="KW-0472">Membrane</keyword>
<feature type="region of interest" description="Disordered" evidence="1">
    <location>
        <begin position="401"/>
        <end position="420"/>
    </location>
</feature>
<keyword evidence="2" id="KW-1133">Transmembrane helix</keyword>
<comment type="caution">
    <text evidence="4">The sequence shown here is derived from an EMBL/GenBank/DDBJ whole genome shotgun (WGS) entry which is preliminary data.</text>
</comment>
<evidence type="ECO:0000313" key="5">
    <source>
        <dbReference type="Proteomes" id="UP000094795"/>
    </source>
</evidence>
<evidence type="ECO:0000256" key="1">
    <source>
        <dbReference type="SAM" id="MobiDB-lite"/>
    </source>
</evidence>
<keyword evidence="2" id="KW-0812">Transmembrane</keyword>
<dbReference type="EMBL" id="LQZT01000005">
    <property type="protein sequence ID" value="OCW58597.1"/>
    <property type="molecule type" value="Genomic_DNA"/>
</dbReference>
<feature type="transmembrane region" description="Helical" evidence="2">
    <location>
        <begin position="25"/>
        <end position="47"/>
    </location>
</feature>
<sequence>MTFRLQPGLPRAVITHLAGNRSGNFGIIMALLIPLLLLVAGGAVDVVHALGQRSMYQDQLDAAVLAAVHESDAEAQLSTARSYIRSLSDSGLSAAQLQQAGISLELATNPDGSLTGTLHMPHPTAFLKLVHLNAIPISVSATAIKAGGAAPAPDCIYVLGNKSQAVLINSGARLDAKACEVNVHSTASPAFIMNAGASIETAKFCVKGGSYIQNGGALSNLKTNCAAEADPYAGKIPEPAVSSSCTTQGALSGSSFTLEPGVHCATTFNGNPKVTFKPGLHIIKGRMILNSGSTVIAEGVTFYFPDVDSEIRANGGLRFTASAPATGAYAGVLMFEKTSDPANNARKQQYVFNGSVGETLTGIIHLPNRDAVYNSTTNQTNRLSLVVNTLIMNSANWKLDPYQGPGPGGSGATGDVRLVD</sequence>
<organism evidence="4 5">
    <name type="scientific">Hoeflea olei</name>
    <dbReference type="NCBI Taxonomy" id="1480615"/>
    <lineage>
        <taxon>Bacteria</taxon>
        <taxon>Pseudomonadati</taxon>
        <taxon>Pseudomonadota</taxon>
        <taxon>Alphaproteobacteria</taxon>
        <taxon>Hyphomicrobiales</taxon>
        <taxon>Rhizobiaceae</taxon>
        <taxon>Hoeflea</taxon>
    </lineage>
</organism>
<gene>
    <name evidence="4" type="ORF">AWJ14_05490</name>
</gene>
<keyword evidence="5" id="KW-1185">Reference proteome</keyword>